<evidence type="ECO:0000313" key="5">
    <source>
        <dbReference type="Proteomes" id="UP001501425"/>
    </source>
</evidence>
<evidence type="ECO:0000313" key="3">
    <source>
        <dbReference type="EMBL" id="GAA0546287.1"/>
    </source>
</evidence>
<dbReference type="EMBL" id="JBEDNW010000011">
    <property type="protein sequence ID" value="MEZ3168908.1"/>
    <property type="molecule type" value="Genomic_DNA"/>
</dbReference>
<gene>
    <name evidence="4" type="ORF">ABNG02_16475</name>
    <name evidence="3" type="ORF">GCM10008994_21490</name>
</gene>
<evidence type="ECO:0000313" key="6">
    <source>
        <dbReference type="Proteomes" id="UP001567571"/>
    </source>
</evidence>
<reference evidence="3" key="1">
    <citation type="journal article" date="2014" name="Int. J. Syst. Evol. Microbiol.">
        <title>Complete genome sequence of Corynebacterium casei LMG S-19264T (=DSM 44701T), isolated from a smear-ripened cheese.</title>
        <authorList>
            <consortium name="US DOE Joint Genome Institute (JGI-PGF)"/>
            <person name="Walter F."/>
            <person name="Albersmeier A."/>
            <person name="Kalinowski J."/>
            <person name="Ruckert C."/>
        </authorList>
    </citation>
    <scope>NUCLEOTIDE SEQUENCE</scope>
    <source>
        <strain evidence="3">JCM 14265</strain>
    </source>
</reference>
<dbReference type="AlphaFoldDB" id="A0AAV3STC9"/>
<sequence>MSGTKETSSFLARYDRQLWVLTVSFFLVGDLLTTGIGVASGGIAEAGPLGDPVVDRYGMYGMVALKTGVLGLSYAAWKFFPHPERIGIPLGLATVGILVTIWNGLVLAVTHG</sequence>
<evidence type="ECO:0000313" key="4">
    <source>
        <dbReference type="EMBL" id="MEZ3168908.1"/>
    </source>
</evidence>
<dbReference type="Proteomes" id="UP001567571">
    <property type="component" value="Unassembled WGS sequence"/>
</dbReference>
<feature type="domain" description="DUF5658" evidence="2">
    <location>
        <begin position="23"/>
        <end position="107"/>
    </location>
</feature>
<evidence type="ECO:0000259" key="2">
    <source>
        <dbReference type="Pfam" id="PF18902"/>
    </source>
</evidence>
<reference evidence="3" key="2">
    <citation type="submission" date="2023-12" db="EMBL/GenBank/DDBJ databases">
        <authorList>
            <person name="Sun Q."/>
            <person name="Inoue M."/>
        </authorList>
    </citation>
    <scope>NUCLEOTIDE SEQUENCE</scope>
    <source>
        <strain evidence="3">JCM 14265</strain>
    </source>
</reference>
<name>A0AAV3STC9_9EURY</name>
<keyword evidence="1" id="KW-1133">Transmembrane helix</keyword>
<proteinExistence type="predicted"/>
<protein>
    <recommendedName>
        <fullName evidence="2">DUF5658 domain-containing protein</fullName>
    </recommendedName>
</protein>
<comment type="caution">
    <text evidence="3">The sequence shown here is derived from an EMBL/GenBank/DDBJ whole genome shotgun (WGS) entry which is preliminary data.</text>
</comment>
<feature type="transmembrane region" description="Helical" evidence="1">
    <location>
        <begin position="18"/>
        <end position="39"/>
    </location>
</feature>
<reference evidence="4 6" key="3">
    <citation type="submission" date="2024-06" db="EMBL/GenBank/DDBJ databases">
        <title>Halorubrum miltondacostae sp. nov., a potential PHA producer isolated from an inland solar saltern in Rio Maior, Portugal.</title>
        <authorList>
            <person name="Albuquerque L."/>
            <person name="Viver T."/>
            <person name="Barroso C."/>
            <person name="Claudino R."/>
            <person name="Galvan M."/>
            <person name="Simoes G."/>
            <person name="Lobo Da Cunha A."/>
            <person name="Egas C."/>
        </authorList>
    </citation>
    <scope>NUCLEOTIDE SEQUENCE [LARGE SCALE GENOMIC DNA]</scope>
    <source>
        <strain evidence="4 6">DSM 18646</strain>
    </source>
</reference>
<dbReference type="RefSeq" id="WP_343778956.1">
    <property type="nucleotide sequence ID" value="NZ_BAAADQ010000012.1"/>
</dbReference>
<accession>A0AAV3STC9</accession>
<keyword evidence="1" id="KW-0472">Membrane</keyword>
<keyword evidence="1" id="KW-0812">Transmembrane</keyword>
<feature type="transmembrane region" description="Helical" evidence="1">
    <location>
        <begin position="59"/>
        <end position="77"/>
    </location>
</feature>
<dbReference type="Proteomes" id="UP001501425">
    <property type="component" value="Unassembled WGS sequence"/>
</dbReference>
<feature type="transmembrane region" description="Helical" evidence="1">
    <location>
        <begin position="89"/>
        <end position="109"/>
    </location>
</feature>
<dbReference type="EMBL" id="BAAADQ010000012">
    <property type="protein sequence ID" value="GAA0546287.1"/>
    <property type="molecule type" value="Genomic_DNA"/>
</dbReference>
<keyword evidence="6" id="KW-1185">Reference proteome</keyword>
<evidence type="ECO:0000256" key="1">
    <source>
        <dbReference type="SAM" id="Phobius"/>
    </source>
</evidence>
<dbReference type="Pfam" id="PF18902">
    <property type="entry name" value="DUF5658"/>
    <property type="match status" value="1"/>
</dbReference>
<dbReference type="InterPro" id="IPR043717">
    <property type="entry name" value="DUF5658"/>
</dbReference>
<organism evidence="3 5">
    <name type="scientific">Halorubrum ejinorense</name>
    <dbReference type="NCBI Taxonomy" id="425309"/>
    <lineage>
        <taxon>Archaea</taxon>
        <taxon>Methanobacteriati</taxon>
        <taxon>Methanobacteriota</taxon>
        <taxon>Stenosarchaea group</taxon>
        <taxon>Halobacteria</taxon>
        <taxon>Halobacteriales</taxon>
        <taxon>Haloferacaceae</taxon>
        <taxon>Halorubrum</taxon>
    </lineage>
</organism>